<dbReference type="Gene3D" id="3.40.50.10810">
    <property type="entry name" value="Tandem AAA-ATPase domain"/>
    <property type="match status" value="1"/>
</dbReference>
<dbReference type="SMART" id="SM00490">
    <property type="entry name" value="HELICc"/>
    <property type="match status" value="1"/>
</dbReference>
<keyword evidence="8" id="KW-1185">Reference proteome</keyword>
<feature type="domain" description="Helicase C-terminal" evidence="6">
    <location>
        <begin position="338"/>
        <end position="499"/>
    </location>
</feature>
<dbReference type="Gene3D" id="3.40.50.300">
    <property type="entry name" value="P-loop containing nucleotide triphosphate hydrolases"/>
    <property type="match status" value="1"/>
</dbReference>
<keyword evidence="3 7" id="KW-0347">Helicase</keyword>
<evidence type="ECO:0000259" key="5">
    <source>
        <dbReference type="PROSITE" id="PS51192"/>
    </source>
</evidence>
<keyword evidence="1" id="KW-0547">Nucleotide-binding</keyword>
<dbReference type="InterPro" id="IPR057342">
    <property type="entry name" value="DEXDc_RapA"/>
</dbReference>
<dbReference type="CDD" id="cd18793">
    <property type="entry name" value="SF2_C_SNF"/>
    <property type="match status" value="1"/>
</dbReference>
<dbReference type="PROSITE" id="PS51192">
    <property type="entry name" value="HELICASE_ATP_BIND_1"/>
    <property type="match status" value="1"/>
</dbReference>
<dbReference type="AlphaFoldDB" id="A0A511W888"/>
<dbReference type="GO" id="GO:0016787">
    <property type="term" value="F:hydrolase activity"/>
    <property type="evidence" value="ECO:0007669"/>
    <property type="project" value="UniProtKB-KW"/>
</dbReference>
<evidence type="ECO:0000259" key="6">
    <source>
        <dbReference type="PROSITE" id="PS51194"/>
    </source>
</evidence>
<dbReference type="PROSITE" id="PS51194">
    <property type="entry name" value="HELICASE_CTER"/>
    <property type="match status" value="1"/>
</dbReference>
<dbReference type="InterPro" id="IPR014001">
    <property type="entry name" value="Helicase_ATP-bd"/>
</dbReference>
<evidence type="ECO:0000313" key="8">
    <source>
        <dbReference type="Proteomes" id="UP000321440"/>
    </source>
</evidence>
<keyword evidence="2" id="KW-0378">Hydrolase</keyword>
<proteinExistence type="predicted"/>
<keyword evidence="4" id="KW-0067">ATP-binding</keyword>
<feature type="domain" description="Helicase ATP-binding" evidence="5">
    <location>
        <begin position="66"/>
        <end position="220"/>
    </location>
</feature>
<dbReference type="CDD" id="cd18011">
    <property type="entry name" value="DEXDc_RapA"/>
    <property type="match status" value="1"/>
</dbReference>
<evidence type="ECO:0000313" key="7">
    <source>
        <dbReference type="EMBL" id="GEN46558.1"/>
    </source>
</evidence>
<dbReference type="SMART" id="SM00487">
    <property type="entry name" value="DEXDc"/>
    <property type="match status" value="1"/>
</dbReference>
<dbReference type="PANTHER" id="PTHR10799">
    <property type="entry name" value="SNF2/RAD54 HELICASE FAMILY"/>
    <property type="match status" value="1"/>
</dbReference>
<dbReference type="GO" id="GO:0005524">
    <property type="term" value="F:ATP binding"/>
    <property type="evidence" value="ECO:0007669"/>
    <property type="project" value="UniProtKB-KW"/>
</dbReference>
<dbReference type="Proteomes" id="UP000321440">
    <property type="component" value="Unassembled WGS sequence"/>
</dbReference>
<evidence type="ECO:0000256" key="3">
    <source>
        <dbReference type="ARBA" id="ARBA00022806"/>
    </source>
</evidence>
<dbReference type="Pfam" id="PF00176">
    <property type="entry name" value="SNF2-rel_dom"/>
    <property type="match status" value="1"/>
</dbReference>
<dbReference type="InterPro" id="IPR049730">
    <property type="entry name" value="SNF2/RAD54-like_C"/>
</dbReference>
<dbReference type="SUPFAM" id="SSF52540">
    <property type="entry name" value="P-loop containing nucleoside triphosphate hydrolases"/>
    <property type="match status" value="2"/>
</dbReference>
<dbReference type="Pfam" id="PF00271">
    <property type="entry name" value="Helicase_C"/>
    <property type="match status" value="1"/>
</dbReference>
<accession>A0A511W888</accession>
<dbReference type="OrthoDB" id="9814088at2"/>
<dbReference type="InterPro" id="IPR038718">
    <property type="entry name" value="SNF2-like_sf"/>
</dbReference>
<name>A0A511W888_9BACI</name>
<dbReference type="InterPro" id="IPR001650">
    <property type="entry name" value="Helicase_C-like"/>
</dbReference>
<reference evidence="7 8" key="1">
    <citation type="submission" date="2019-07" db="EMBL/GenBank/DDBJ databases">
        <title>Whole genome shotgun sequence of Alkalibacillus haloalkaliphilus NBRC 103110.</title>
        <authorList>
            <person name="Hosoyama A."/>
            <person name="Uohara A."/>
            <person name="Ohji S."/>
            <person name="Ichikawa N."/>
        </authorList>
    </citation>
    <scope>NUCLEOTIDE SEQUENCE [LARGE SCALE GENOMIC DNA]</scope>
    <source>
        <strain evidence="7 8">NBRC 103110</strain>
    </source>
</reference>
<dbReference type="InterPro" id="IPR000330">
    <property type="entry name" value="SNF2_N"/>
</dbReference>
<evidence type="ECO:0000256" key="4">
    <source>
        <dbReference type="ARBA" id="ARBA00022840"/>
    </source>
</evidence>
<comment type="caution">
    <text evidence="7">The sequence shown here is derived from an EMBL/GenBank/DDBJ whole genome shotgun (WGS) entry which is preliminary data.</text>
</comment>
<sequence length="535" mass="62014">MKPIVNTDHLYEVISHVQDYQNSDWDTFKKAYELSQLSMTNKNELNSLKYLPNLELLPHQREAVEKVIFHMHGRAILADEVGLGKTIEAGVILKELMIKGLVKKVLILVPSSLIRQWESEMNYTFFIPARAKHRSYPWEVYDIVISSIDLAKKEPHASTLIEQEFDLLIVDEAHRLKNADTKNYQFVKQLKSTYCLLLTATPIQNKIDEVYHLMKIVRPGLLGDKRIFKEKVKKSSYDTIQTLIKQSMVRSRKSDVQDPWATREIKTIQVDFTEEEQHVYDALQQLETSHALTNLTLSREFCSSREACYLSMKKQENLKESHIIELIEQLPNHAKALKTMDLIKEIDDKVIIFTEYKSSQLYLQWLCQQNGISAVPYNGDFRKSKKQWMLQLFQNNAKVLIATDAGAEGLNLQFCKNMIHYDLPWNPMKLEQRIGRIHRFGQKDTVNIFYVVLNNTMDERILNLLYDKLSVFEGVIGEIDQILSSFGANSFEEEITDIIQESHSTKEAEIKIDNLMSVIQSESENSEGELKDETS</sequence>
<protein>
    <submittedName>
        <fullName evidence="7">Helicase</fullName>
    </submittedName>
</protein>
<dbReference type="GO" id="GO:0004386">
    <property type="term" value="F:helicase activity"/>
    <property type="evidence" value="ECO:0007669"/>
    <property type="project" value="UniProtKB-KW"/>
</dbReference>
<evidence type="ECO:0000256" key="2">
    <source>
        <dbReference type="ARBA" id="ARBA00022801"/>
    </source>
</evidence>
<gene>
    <name evidence="7" type="ORF">AHA02nite_23340</name>
</gene>
<dbReference type="EMBL" id="BJYA01000015">
    <property type="protein sequence ID" value="GEN46558.1"/>
    <property type="molecule type" value="Genomic_DNA"/>
</dbReference>
<organism evidence="7 8">
    <name type="scientific">Alkalibacillus haloalkaliphilus</name>
    <dbReference type="NCBI Taxonomy" id="94136"/>
    <lineage>
        <taxon>Bacteria</taxon>
        <taxon>Bacillati</taxon>
        <taxon>Bacillota</taxon>
        <taxon>Bacilli</taxon>
        <taxon>Bacillales</taxon>
        <taxon>Bacillaceae</taxon>
        <taxon>Alkalibacillus</taxon>
    </lineage>
</organism>
<evidence type="ECO:0000256" key="1">
    <source>
        <dbReference type="ARBA" id="ARBA00022741"/>
    </source>
</evidence>
<dbReference type="InterPro" id="IPR027417">
    <property type="entry name" value="P-loop_NTPase"/>
</dbReference>
<dbReference type="RefSeq" id="WP_146817457.1">
    <property type="nucleotide sequence ID" value="NZ_BJYA01000015.1"/>
</dbReference>